<dbReference type="Gene3D" id="2.30.30.40">
    <property type="entry name" value="SH3 Domains"/>
    <property type="match status" value="1"/>
</dbReference>
<keyword evidence="5" id="KW-0206">Cytoskeleton</keyword>
<dbReference type="OrthoDB" id="19092at2759"/>
<feature type="compositionally biased region" description="Polar residues" evidence="8">
    <location>
        <begin position="691"/>
        <end position="704"/>
    </location>
</feature>
<evidence type="ECO:0000256" key="1">
    <source>
        <dbReference type="ARBA" id="ARBA00004245"/>
    </source>
</evidence>
<evidence type="ECO:0000256" key="5">
    <source>
        <dbReference type="ARBA" id="ARBA00023212"/>
    </source>
</evidence>
<dbReference type="PANTHER" id="PTHR23065">
    <property type="entry name" value="PROLINE-SERINE-THREONINE PHOSPHATASE INTERACTING PROTEIN 1"/>
    <property type="match status" value="1"/>
</dbReference>
<dbReference type="SMART" id="SM00055">
    <property type="entry name" value="FCH"/>
    <property type="match status" value="1"/>
</dbReference>
<feature type="region of interest" description="Disordered" evidence="8">
    <location>
        <begin position="349"/>
        <end position="447"/>
    </location>
</feature>
<evidence type="ECO:0008006" key="13">
    <source>
        <dbReference type="Google" id="ProtNLM"/>
    </source>
</evidence>
<evidence type="ECO:0000256" key="4">
    <source>
        <dbReference type="ARBA" id="ARBA00022553"/>
    </source>
</evidence>
<feature type="compositionally biased region" description="Polar residues" evidence="8">
    <location>
        <begin position="545"/>
        <end position="555"/>
    </location>
</feature>
<sequence>MSARRQTSTTSLSKYARQNSPMMQNRSLDFCNSFWGLGDGGVDVLFARMRGASRTMEELKTFWKERASIEEDYAKRLAKLGKMVLGRDEIGELRASFDTIRSETERQASYHSNLAQQIRTELEAPSTAFHSRQLQHKKTFQSAIEKEFKTKQTQESYVNKAREKYEQDCIRINSFTAQASLVQGKDLEKINLKLERTQQTVQTNEREFSNFAKALNDTVQKWEQDWKGFCDSCQDMEEQRMEFMKDNLWAYANAVSTVCVADDESCEKIRVSLEQMEPEREMETFVRDYSTGNQIPDPPAFVNYQAPDAIPSSSARPSYRPANFIRASTRESPIRHSVLLGEEEPAVNAAGIGAGGGGPQPRDPRANSYGPEVADLNRRGTQRDSTNSRNQPAPYTNGVSGHHGPPNQYHPGPTAVSPTSASSHSHSSGLQRQSTSAQTPQQQQLQRVLQDPYAGPIDPTAETYIKVGGNAYKVDPTKDPQPSAPNSRVGGSASPGNARVGTESDPLMKQLEELKNAVSTGGSVRRNTLMKPKSGSTPDPKPTHSAHSSISNRQVTAPGSSLSPPGSAVPASTKRSPSPSRDYRNSADLVVGSHPSVSRPPSPNPPTAAFMVPRNPQAVDDASVQEVLSDYQQSLPGERKSISRSNSTRNSVSPAAGPSSQPPQQQQQHGQNLARPTSQMGHVGVGAHGGSRSNSPQPTISRGPSPQPGEVVRRGGFIQPPAQSGSGIARAPSPNAVGIALDPSGRVMHDELAQRYQQQPQPSPLQHNRAIPPQSQQPGYNPPGPPQQAQQAQRRSSYMAPPPGQPYASVTPPPQASYHQTPSPQPSHLSQQRPSAQQTVPTQYQPPSQQAVQPYQQPPPQQRYQPPPVQQQAPPPQMHQYGSMSSINGSHSQLPYYGNQTPPQQQNPPPMQAQAPPPQQQQMAGMQQRSIQQPIQQQPRGYQPPQQQQQLPPQQQQPQHLQQQYAEPGRSPSPQPPVQTMEDGAPVLFYVRALYDYTATIEEEFDFQAGDIIAVTSTPEDGWWTGELLDEARRQKGRNVFPSNFVCLF</sequence>
<keyword evidence="7" id="KW-0175">Coiled coil</keyword>
<dbReference type="GO" id="GO:0120104">
    <property type="term" value="C:mitotic actomyosin contractile ring, proximal layer"/>
    <property type="evidence" value="ECO:0007669"/>
    <property type="project" value="TreeGrafter"/>
</dbReference>
<dbReference type="Proteomes" id="UP000807306">
    <property type="component" value="Unassembled WGS sequence"/>
</dbReference>
<dbReference type="AlphaFoldDB" id="A0A9P6EIL2"/>
<dbReference type="EMBL" id="MU157844">
    <property type="protein sequence ID" value="KAF9529776.1"/>
    <property type="molecule type" value="Genomic_DNA"/>
</dbReference>
<proteinExistence type="predicted"/>
<dbReference type="SMART" id="SM00326">
    <property type="entry name" value="SH3"/>
    <property type="match status" value="1"/>
</dbReference>
<protein>
    <recommendedName>
        <fullName evidence="13">Septation protein imp2</fullName>
    </recommendedName>
</protein>
<dbReference type="InterPro" id="IPR001060">
    <property type="entry name" value="FCH_dom"/>
</dbReference>
<gene>
    <name evidence="11" type="ORF">CPB83DRAFT_789607</name>
</gene>
<feature type="compositionally biased region" description="Pro residues" evidence="8">
    <location>
        <begin position="905"/>
        <end position="919"/>
    </location>
</feature>
<evidence type="ECO:0000256" key="7">
    <source>
        <dbReference type="PROSITE-ProRule" id="PRU01077"/>
    </source>
</evidence>
<feature type="compositionally biased region" description="Polar residues" evidence="8">
    <location>
        <begin position="517"/>
        <end position="526"/>
    </location>
</feature>
<comment type="subcellular location">
    <subcellularLocation>
        <location evidence="1">Cytoplasm</location>
        <location evidence="1">Cytoskeleton</location>
    </subcellularLocation>
</comment>
<dbReference type="Gene3D" id="1.20.1270.60">
    <property type="entry name" value="Arfaptin homology (AH) domain/BAR domain"/>
    <property type="match status" value="1"/>
</dbReference>
<dbReference type="PRINTS" id="PR00452">
    <property type="entry name" value="SH3DOMAIN"/>
</dbReference>
<evidence type="ECO:0000256" key="2">
    <source>
        <dbReference type="ARBA" id="ARBA00022443"/>
    </source>
</evidence>
<dbReference type="FunFam" id="2.30.30.40:FF:000312">
    <property type="entry name" value="Related to Cell division control protein 15"/>
    <property type="match status" value="1"/>
</dbReference>
<dbReference type="PROSITE" id="PS50002">
    <property type="entry name" value="SH3"/>
    <property type="match status" value="1"/>
</dbReference>
<keyword evidence="2 6" id="KW-0728">SH3 domain</keyword>
<feature type="compositionally biased region" description="Low complexity" evidence="8">
    <location>
        <begin position="557"/>
        <end position="572"/>
    </location>
</feature>
<feature type="domain" description="F-BAR" evidence="10">
    <location>
        <begin position="28"/>
        <end position="281"/>
    </location>
</feature>
<dbReference type="GO" id="GO:0009898">
    <property type="term" value="C:cytoplasmic side of plasma membrane"/>
    <property type="evidence" value="ECO:0007669"/>
    <property type="project" value="TreeGrafter"/>
</dbReference>
<evidence type="ECO:0000256" key="8">
    <source>
        <dbReference type="SAM" id="MobiDB-lite"/>
    </source>
</evidence>
<dbReference type="GO" id="GO:0005543">
    <property type="term" value="F:phospholipid binding"/>
    <property type="evidence" value="ECO:0007669"/>
    <property type="project" value="TreeGrafter"/>
</dbReference>
<feature type="compositionally biased region" description="Polar residues" evidence="8">
    <location>
        <begin position="755"/>
        <end position="766"/>
    </location>
</feature>
<dbReference type="PRINTS" id="PR00499">
    <property type="entry name" value="P67PHOX"/>
</dbReference>
<organism evidence="11 12">
    <name type="scientific">Crepidotus variabilis</name>
    <dbReference type="NCBI Taxonomy" id="179855"/>
    <lineage>
        <taxon>Eukaryota</taxon>
        <taxon>Fungi</taxon>
        <taxon>Dikarya</taxon>
        <taxon>Basidiomycota</taxon>
        <taxon>Agaricomycotina</taxon>
        <taxon>Agaricomycetes</taxon>
        <taxon>Agaricomycetidae</taxon>
        <taxon>Agaricales</taxon>
        <taxon>Agaricineae</taxon>
        <taxon>Crepidotaceae</taxon>
        <taxon>Crepidotus</taxon>
    </lineage>
</organism>
<comment type="caution">
    <text evidence="11">The sequence shown here is derived from an EMBL/GenBank/DDBJ whole genome shotgun (WGS) entry which is preliminary data.</text>
</comment>
<feature type="compositionally biased region" description="Low complexity" evidence="8">
    <location>
        <begin position="651"/>
        <end position="671"/>
    </location>
</feature>
<feature type="compositionally biased region" description="Pro residues" evidence="8">
    <location>
        <begin position="800"/>
        <end position="815"/>
    </location>
</feature>
<dbReference type="SUPFAM" id="SSF50044">
    <property type="entry name" value="SH3-domain"/>
    <property type="match status" value="1"/>
</dbReference>
<dbReference type="InterPro" id="IPR036028">
    <property type="entry name" value="SH3-like_dom_sf"/>
</dbReference>
<dbReference type="Pfam" id="PF00611">
    <property type="entry name" value="FCH"/>
    <property type="match status" value="1"/>
</dbReference>
<feature type="compositionally biased region" description="Pro residues" evidence="8">
    <location>
        <begin position="856"/>
        <end position="877"/>
    </location>
</feature>
<dbReference type="InterPro" id="IPR001452">
    <property type="entry name" value="SH3_domain"/>
</dbReference>
<reference evidence="11" key="1">
    <citation type="submission" date="2020-11" db="EMBL/GenBank/DDBJ databases">
        <authorList>
            <consortium name="DOE Joint Genome Institute"/>
            <person name="Ahrendt S."/>
            <person name="Riley R."/>
            <person name="Andreopoulos W."/>
            <person name="Labutti K."/>
            <person name="Pangilinan J."/>
            <person name="Ruiz-Duenas F.J."/>
            <person name="Barrasa J.M."/>
            <person name="Sanchez-Garcia M."/>
            <person name="Camarero S."/>
            <person name="Miyauchi S."/>
            <person name="Serrano A."/>
            <person name="Linde D."/>
            <person name="Babiker R."/>
            <person name="Drula E."/>
            <person name="Ayuso-Fernandez I."/>
            <person name="Pacheco R."/>
            <person name="Padilla G."/>
            <person name="Ferreira P."/>
            <person name="Barriuso J."/>
            <person name="Kellner H."/>
            <person name="Castanera R."/>
            <person name="Alfaro M."/>
            <person name="Ramirez L."/>
            <person name="Pisabarro A.G."/>
            <person name="Kuo A."/>
            <person name="Tritt A."/>
            <person name="Lipzen A."/>
            <person name="He G."/>
            <person name="Yan M."/>
            <person name="Ng V."/>
            <person name="Cullen D."/>
            <person name="Martin F."/>
            <person name="Rosso M.-N."/>
            <person name="Henrissat B."/>
            <person name="Hibbett D."/>
            <person name="Martinez A.T."/>
            <person name="Grigoriev I.V."/>
        </authorList>
    </citation>
    <scope>NUCLEOTIDE SEQUENCE</scope>
    <source>
        <strain evidence="11">CBS 506.95</strain>
    </source>
</reference>
<feature type="compositionally biased region" description="Polar residues" evidence="8">
    <location>
        <begin position="383"/>
        <end position="399"/>
    </location>
</feature>
<dbReference type="PANTHER" id="PTHR23065:SF7">
    <property type="entry name" value="NOSTRIN, ISOFORM H"/>
    <property type="match status" value="1"/>
</dbReference>
<dbReference type="GO" id="GO:0030036">
    <property type="term" value="P:actin cytoskeleton organization"/>
    <property type="evidence" value="ECO:0007669"/>
    <property type="project" value="UniProtKB-ARBA"/>
</dbReference>
<dbReference type="PROSITE" id="PS51741">
    <property type="entry name" value="F_BAR"/>
    <property type="match status" value="1"/>
</dbReference>
<name>A0A9P6EIL2_9AGAR</name>
<feature type="compositionally biased region" description="Low complexity" evidence="8">
    <location>
        <begin position="413"/>
        <end position="447"/>
    </location>
</feature>
<keyword evidence="12" id="KW-1185">Reference proteome</keyword>
<evidence type="ECO:0000259" key="9">
    <source>
        <dbReference type="PROSITE" id="PS50002"/>
    </source>
</evidence>
<feature type="domain" description="SH3" evidence="9">
    <location>
        <begin position="986"/>
        <end position="1049"/>
    </location>
</feature>
<keyword evidence="4" id="KW-0597">Phosphoprotein</keyword>
<evidence type="ECO:0000256" key="6">
    <source>
        <dbReference type="PROSITE-ProRule" id="PRU00192"/>
    </source>
</evidence>
<keyword evidence="3" id="KW-0963">Cytoplasm</keyword>
<dbReference type="CDD" id="cd00174">
    <property type="entry name" value="SH3"/>
    <property type="match status" value="1"/>
</dbReference>
<feature type="compositionally biased region" description="Polar residues" evidence="8">
    <location>
        <begin position="817"/>
        <end position="842"/>
    </location>
</feature>
<evidence type="ECO:0000256" key="3">
    <source>
        <dbReference type="ARBA" id="ARBA00022490"/>
    </source>
</evidence>
<evidence type="ECO:0000313" key="12">
    <source>
        <dbReference type="Proteomes" id="UP000807306"/>
    </source>
</evidence>
<accession>A0A9P6EIL2</accession>
<evidence type="ECO:0000259" key="10">
    <source>
        <dbReference type="PROSITE" id="PS51741"/>
    </source>
</evidence>
<dbReference type="InterPro" id="IPR027267">
    <property type="entry name" value="AH/BAR_dom_sf"/>
</dbReference>
<dbReference type="CDD" id="cd07651">
    <property type="entry name" value="F-BAR_PombeCdc15_like"/>
    <property type="match status" value="1"/>
</dbReference>
<dbReference type="SUPFAM" id="SSF103657">
    <property type="entry name" value="BAR/IMD domain-like"/>
    <property type="match status" value="1"/>
</dbReference>
<feature type="region of interest" description="Disordered" evidence="8">
    <location>
        <begin position="471"/>
        <end position="981"/>
    </location>
</feature>
<dbReference type="InterPro" id="IPR031160">
    <property type="entry name" value="F_BAR_dom"/>
</dbReference>
<evidence type="ECO:0000313" key="11">
    <source>
        <dbReference type="EMBL" id="KAF9529776.1"/>
    </source>
</evidence>
<feature type="compositionally biased region" description="Low complexity" evidence="8">
    <location>
        <begin position="843"/>
        <end position="855"/>
    </location>
</feature>
<feature type="compositionally biased region" description="Low complexity" evidence="8">
    <location>
        <begin position="920"/>
        <end position="965"/>
    </location>
</feature>
<feature type="compositionally biased region" description="Low complexity" evidence="8">
    <location>
        <begin position="787"/>
        <end position="798"/>
    </location>
</feature>
<feature type="compositionally biased region" description="Polar residues" evidence="8">
    <location>
        <begin position="880"/>
        <end position="893"/>
    </location>
</feature>
<dbReference type="Pfam" id="PF00018">
    <property type="entry name" value="SH3_1"/>
    <property type="match status" value="1"/>
</dbReference>
<dbReference type="FunFam" id="1.20.1270.60:FF:000045">
    <property type="entry name" value="Cell division control protein"/>
    <property type="match status" value="1"/>
</dbReference>